<accession>A0A6A6EB90</accession>
<dbReference type="EMBL" id="ML994627">
    <property type="protein sequence ID" value="KAF2187400.1"/>
    <property type="molecule type" value="Genomic_DNA"/>
</dbReference>
<protein>
    <submittedName>
        <fullName evidence="1">Uncharacterized protein</fullName>
    </submittedName>
</protein>
<dbReference type="AlphaFoldDB" id="A0A6A6EB90"/>
<sequence>MTPAFDLPRTGMVLRSKSGSPYELGKLCGVLTQMISSLVMDHLDHAADFRNTAKPSIIDTQEFTAAVDAQLRAMRTKDGQTDKFPDVLEKIDRKQKRHWKKHKDRYTHAVKFMFADYVSGKLDEVVVGFHAVANQQFNKGFDYGLNGMTWRLYPSVNVALEAKGEDWGKWLRTRCEDLARVSVKNNLPVFDDL</sequence>
<evidence type="ECO:0000313" key="1">
    <source>
        <dbReference type="EMBL" id="KAF2187400.1"/>
    </source>
</evidence>
<dbReference type="OrthoDB" id="3786143at2759"/>
<organism evidence="1 2">
    <name type="scientific">Zopfia rhizophila CBS 207.26</name>
    <dbReference type="NCBI Taxonomy" id="1314779"/>
    <lineage>
        <taxon>Eukaryota</taxon>
        <taxon>Fungi</taxon>
        <taxon>Dikarya</taxon>
        <taxon>Ascomycota</taxon>
        <taxon>Pezizomycotina</taxon>
        <taxon>Dothideomycetes</taxon>
        <taxon>Dothideomycetes incertae sedis</taxon>
        <taxon>Zopfiaceae</taxon>
        <taxon>Zopfia</taxon>
    </lineage>
</organism>
<dbReference type="Proteomes" id="UP000800200">
    <property type="component" value="Unassembled WGS sequence"/>
</dbReference>
<keyword evidence="2" id="KW-1185">Reference proteome</keyword>
<proteinExistence type="predicted"/>
<evidence type="ECO:0000313" key="2">
    <source>
        <dbReference type="Proteomes" id="UP000800200"/>
    </source>
</evidence>
<name>A0A6A6EB90_9PEZI</name>
<gene>
    <name evidence="1" type="ORF">K469DRAFT_662359</name>
</gene>
<reference evidence="1" key="1">
    <citation type="journal article" date="2020" name="Stud. Mycol.">
        <title>101 Dothideomycetes genomes: a test case for predicting lifestyles and emergence of pathogens.</title>
        <authorList>
            <person name="Haridas S."/>
            <person name="Albert R."/>
            <person name="Binder M."/>
            <person name="Bloem J."/>
            <person name="Labutti K."/>
            <person name="Salamov A."/>
            <person name="Andreopoulos B."/>
            <person name="Baker S."/>
            <person name="Barry K."/>
            <person name="Bills G."/>
            <person name="Bluhm B."/>
            <person name="Cannon C."/>
            <person name="Castanera R."/>
            <person name="Culley D."/>
            <person name="Daum C."/>
            <person name="Ezra D."/>
            <person name="Gonzalez J."/>
            <person name="Henrissat B."/>
            <person name="Kuo A."/>
            <person name="Liang C."/>
            <person name="Lipzen A."/>
            <person name="Lutzoni F."/>
            <person name="Magnuson J."/>
            <person name="Mondo S."/>
            <person name="Nolan M."/>
            <person name="Ohm R."/>
            <person name="Pangilinan J."/>
            <person name="Park H.-J."/>
            <person name="Ramirez L."/>
            <person name="Alfaro M."/>
            <person name="Sun H."/>
            <person name="Tritt A."/>
            <person name="Yoshinaga Y."/>
            <person name="Zwiers L.-H."/>
            <person name="Turgeon B."/>
            <person name="Goodwin S."/>
            <person name="Spatafora J."/>
            <person name="Crous P."/>
            <person name="Grigoriev I."/>
        </authorList>
    </citation>
    <scope>NUCLEOTIDE SEQUENCE</scope>
    <source>
        <strain evidence="1">CBS 207.26</strain>
    </source>
</reference>